<dbReference type="Proteomes" id="UP001432322">
    <property type="component" value="Unassembled WGS sequence"/>
</dbReference>
<dbReference type="AlphaFoldDB" id="A0AAV5W7Z3"/>
<feature type="region of interest" description="Disordered" evidence="1">
    <location>
        <begin position="63"/>
        <end position="83"/>
    </location>
</feature>
<dbReference type="EMBL" id="BTSY01000005">
    <property type="protein sequence ID" value="GMT27107.1"/>
    <property type="molecule type" value="Genomic_DNA"/>
</dbReference>
<organism evidence="2 3">
    <name type="scientific">Pristionchus fissidentatus</name>
    <dbReference type="NCBI Taxonomy" id="1538716"/>
    <lineage>
        <taxon>Eukaryota</taxon>
        <taxon>Metazoa</taxon>
        <taxon>Ecdysozoa</taxon>
        <taxon>Nematoda</taxon>
        <taxon>Chromadorea</taxon>
        <taxon>Rhabditida</taxon>
        <taxon>Rhabditina</taxon>
        <taxon>Diplogasteromorpha</taxon>
        <taxon>Diplogasteroidea</taxon>
        <taxon>Neodiplogasteridae</taxon>
        <taxon>Pristionchus</taxon>
    </lineage>
</organism>
<feature type="non-terminal residue" evidence="2">
    <location>
        <position position="1"/>
    </location>
</feature>
<sequence length="113" mass="12895">QRVGTDYVLQWISVFLYSSVHNTPYSHDKPVRQCSPLRHQFPSTHPCNTRSCSVVDRARSRREASHCSTIPQQNARATQPTTRTCPARGLCHHTSPAVACRFRVAHRADKRRT</sequence>
<feature type="non-terminal residue" evidence="2">
    <location>
        <position position="113"/>
    </location>
</feature>
<evidence type="ECO:0000313" key="2">
    <source>
        <dbReference type="EMBL" id="GMT27107.1"/>
    </source>
</evidence>
<evidence type="ECO:0000313" key="3">
    <source>
        <dbReference type="Proteomes" id="UP001432322"/>
    </source>
</evidence>
<reference evidence="2" key="1">
    <citation type="submission" date="2023-10" db="EMBL/GenBank/DDBJ databases">
        <title>Genome assembly of Pristionchus species.</title>
        <authorList>
            <person name="Yoshida K."/>
            <person name="Sommer R.J."/>
        </authorList>
    </citation>
    <scope>NUCLEOTIDE SEQUENCE</scope>
    <source>
        <strain evidence="2">RS5133</strain>
    </source>
</reference>
<proteinExistence type="predicted"/>
<name>A0AAV5W7Z3_9BILA</name>
<evidence type="ECO:0000256" key="1">
    <source>
        <dbReference type="SAM" id="MobiDB-lite"/>
    </source>
</evidence>
<feature type="compositionally biased region" description="Polar residues" evidence="1">
    <location>
        <begin position="66"/>
        <end position="83"/>
    </location>
</feature>
<protein>
    <submittedName>
        <fullName evidence="2">Uncharacterized protein</fullName>
    </submittedName>
</protein>
<accession>A0AAV5W7Z3</accession>
<gene>
    <name evidence="2" type="ORF">PFISCL1PPCAC_18404</name>
</gene>
<comment type="caution">
    <text evidence="2">The sequence shown here is derived from an EMBL/GenBank/DDBJ whole genome shotgun (WGS) entry which is preliminary data.</text>
</comment>
<keyword evidence="3" id="KW-1185">Reference proteome</keyword>